<dbReference type="EMBL" id="POUW01000002">
    <property type="protein sequence ID" value="PNG07006.1"/>
    <property type="molecule type" value="Genomic_DNA"/>
</dbReference>
<proteinExistence type="predicted"/>
<comment type="caution">
    <text evidence="1">The sequence shown here is derived from an EMBL/GenBank/DDBJ whole genome shotgun (WGS) entry which is preliminary data.</text>
</comment>
<dbReference type="Proteomes" id="UP000235897">
    <property type="component" value="Unassembled WGS sequence"/>
</dbReference>
<evidence type="ECO:0000313" key="2">
    <source>
        <dbReference type="Proteomes" id="UP000235897"/>
    </source>
</evidence>
<dbReference type="InterPro" id="IPR021326">
    <property type="entry name" value="DUF2931"/>
</dbReference>
<sequence>MKHLMPLLGILILFGCQSADPLSGDKDPKDPWWSLEFFSPLYMVGWVEASLVEDIQGRTFNKGSSGIVGTGIDNYETDFARGWPRGKSGGIDAVVGADLPRRVYVRWQSVVEPQTYRAWIDIPEEARQLMHRSTHRRCPETPERPALYLAALHIGLAPGGVVQVWTRNECNKPVPVARAQAEIEPRGPHLGKSGGKYYPLSDASKRYIEKFGIPYGSW</sequence>
<protein>
    <submittedName>
        <fullName evidence="1">DUF2931 domain-containing protein</fullName>
    </submittedName>
</protein>
<dbReference type="PROSITE" id="PS51257">
    <property type="entry name" value="PROKAR_LIPOPROTEIN"/>
    <property type="match status" value="1"/>
</dbReference>
<organism evidence="1 2">
    <name type="scientific">Stutzerimonas stutzeri</name>
    <name type="common">Pseudomonas stutzeri</name>
    <dbReference type="NCBI Taxonomy" id="316"/>
    <lineage>
        <taxon>Bacteria</taxon>
        <taxon>Pseudomonadati</taxon>
        <taxon>Pseudomonadota</taxon>
        <taxon>Gammaproteobacteria</taxon>
        <taxon>Pseudomonadales</taxon>
        <taxon>Pseudomonadaceae</taxon>
        <taxon>Stutzerimonas</taxon>
    </lineage>
</organism>
<evidence type="ECO:0000313" key="1">
    <source>
        <dbReference type="EMBL" id="PNG07006.1"/>
    </source>
</evidence>
<reference evidence="1 2" key="1">
    <citation type="submission" date="2018-01" db="EMBL/GenBank/DDBJ databases">
        <title>Denitrification phenotypes of diverse strains of Pseudomonas stutzeri.</title>
        <authorList>
            <person name="Milligan D.A."/>
            <person name="Bergaust L."/>
            <person name="Bakken L.R."/>
            <person name="Frostegard A."/>
        </authorList>
    </citation>
    <scope>NUCLEOTIDE SEQUENCE [LARGE SCALE GENOMIC DNA]</scope>
    <source>
        <strain evidence="1 2">28a3</strain>
    </source>
</reference>
<dbReference type="AlphaFoldDB" id="A0A2N8SWZ8"/>
<gene>
    <name evidence="1" type="ORF">CXL00_07510</name>
</gene>
<accession>A0A2N8SWZ8</accession>
<dbReference type="Pfam" id="PF11153">
    <property type="entry name" value="DUF2931"/>
    <property type="match status" value="1"/>
</dbReference>
<dbReference type="OrthoDB" id="6993804at2"/>
<dbReference type="RefSeq" id="WP_031310852.1">
    <property type="nucleotide sequence ID" value="NZ_JAMOIG010000001.1"/>
</dbReference>
<name>A0A2N8SWZ8_STUST</name>